<feature type="compositionally biased region" description="Polar residues" evidence="1">
    <location>
        <begin position="249"/>
        <end position="269"/>
    </location>
</feature>
<reference evidence="3" key="1">
    <citation type="submission" date="2018-06" db="EMBL/GenBank/DDBJ databases">
        <authorList>
            <person name="Zhirakovskaya E."/>
        </authorList>
    </citation>
    <scope>NUCLEOTIDE SEQUENCE</scope>
</reference>
<dbReference type="EMBL" id="UOGL01000468">
    <property type="protein sequence ID" value="VAX40636.1"/>
    <property type="molecule type" value="Genomic_DNA"/>
</dbReference>
<organism evidence="3">
    <name type="scientific">hydrothermal vent metagenome</name>
    <dbReference type="NCBI Taxonomy" id="652676"/>
    <lineage>
        <taxon>unclassified sequences</taxon>
        <taxon>metagenomes</taxon>
        <taxon>ecological metagenomes</taxon>
    </lineage>
</organism>
<dbReference type="Gene3D" id="2.20.28.160">
    <property type="match status" value="1"/>
</dbReference>
<keyword evidence="2" id="KW-0472">Membrane</keyword>
<protein>
    <submittedName>
        <fullName evidence="3">Uncharacterized protein</fullName>
    </submittedName>
</protein>
<dbReference type="AlphaFoldDB" id="A0A3B1DCT3"/>
<gene>
    <name evidence="3" type="ORF">MNBD_PLANCTO02-1407</name>
</gene>
<sequence length="404" mass="44846">MPIKFRCQHCRQFLGISRTKAGEIVDCPTCGRTLRVPRLDGKVVPLPQLKLDLKDSALAHAMDELAALGEVLEEEPASVSSPSASQYALAHNHARDEIEIPDAPSFYHGKESSPPLVPAPQVVEMTPLAPPEPIETQPAEPQKTKQIESVASKEFVSTEIEQLAKNDLSVESFSQKETFSSRSTLKSIRQKVNRSIAFIAVSFFVGLLLGWLGGPFFSSKNYYQKTELQSHQKNRQNQNGIAKKGEQIPATSSSQKPSIQGRVTYQTERQSTRPDKGACVIVLPESRQGEAKIPYIGFRGGDFSTDFKMAEAALHVLGGDAAIVDDKGEYEIHLPESGKYHVITISHFQSRDESLKVDAALRGLLRGYFDRPEQLLGNLAYRFDGIYFDGEETELKDITFNRRP</sequence>
<feature type="compositionally biased region" description="Polar residues" evidence="1">
    <location>
        <begin position="228"/>
        <end position="240"/>
    </location>
</feature>
<proteinExistence type="predicted"/>
<keyword evidence="2" id="KW-0812">Transmembrane</keyword>
<feature type="region of interest" description="Disordered" evidence="1">
    <location>
        <begin position="228"/>
        <end position="271"/>
    </location>
</feature>
<accession>A0A3B1DCT3</accession>
<keyword evidence="2" id="KW-1133">Transmembrane helix</keyword>
<evidence type="ECO:0000256" key="1">
    <source>
        <dbReference type="SAM" id="MobiDB-lite"/>
    </source>
</evidence>
<feature type="transmembrane region" description="Helical" evidence="2">
    <location>
        <begin position="196"/>
        <end position="217"/>
    </location>
</feature>
<evidence type="ECO:0000313" key="3">
    <source>
        <dbReference type="EMBL" id="VAX40636.1"/>
    </source>
</evidence>
<evidence type="ECO:0000256" key="2">
    <source>
        <dbReference type="SAM" id="Phobius"/>
    </source>
</evidence>
<name>A0A3B1DCT3_9ZZZZ</name>